<evidence type="ECO:0000256" key="12">
    <source>
        <dbReference type="RuleBase" id="RU910715"/>
    </source>
</evidence>
<dbReference type="Gene3D" id="1.20.1280.290">
    <property type="match status" value="2"/>
</dbReference>
<keyword evidence="4 12" id="KW-0813">Transport</keyword>
<feature type="transmembrane region" description="Helical" evidence="12">
    <location>
        <begin position="15"/>
        <end position="36"/>
    </location>
</feature>
<feature type="transmembrane region" description="Helical" evidence="12">
    <location>
        <begin position="75"/>
        <end position="95"/>
    </location>
</feature>
<dbReference type="PANTHER" id="PTHR10791">
    <property type="entry name" value="RAG1-ACTIVATING PROTEIN 1"/>
    <property type="match status" value="1"/>
</dbReference>
<comment type="similarity">
    <text evidence="3 12">Belongs to the SWEET sugar transporter family.</text>
</comment>
<dbReference type="OrthoDB" id="409725at2759"/>
<evidence type="ECO:0000256" key="4">
    <source>
        <dbReference type="ARBA" id="ARBA00022448"/>
    </source>
</evidence>
<evidence type="ECO:0000256" key="3">
    <source>
        <dbReference type="ARBA" id="ARBA00007809"/>
    </source>
</evidence>
<keyword evidence="11 12" id="KW-0472">Membrane</keyword>
<reference evidence="13" key="1">
    <citation type="journal article" date="2021" name="J. Insect Sci.">
        <title>Interference Efficiency and Effects of Bacterium-mediated RNAi in the Fall Armyworm (Lepidoptera: Noctuidae).</title>
        <authorList>
            <person name="Wan X.S."/>
            <person name="Shi M.R."/>
            <person name="Xu J."/>
            <person name="Liu J.H."/>
            <person name="Ye H."/>
        </authorList>
    </citation>
    <scope>NUCLEOTIDE SEQUENCE</scope>
    <source>
        <strain evidence="13">Zy6</strain>
    </source>
</reference>
<dbReference type="InterPro" id="IPR004316">
    <property type="entry name" value="SWEET_rpt"/>
</dbReference>
<comment type="subcellular location">
    <subcellularLocation>
        <location evidence="1 12">Cell membrane</location>
        <topology evidence="1 12">Multi-pass membrane protein</topology>
    </subcellularLocation>
    <subcellularLocation>
        <location evidence="2">Golgi apparatus membrane</location>
        <topology evidence="2">Multi-pass membrane protein</topology>
    </subcellularLocation>
</comment>
<dbReference type="AlphaFoldDB" id="A0A8K1Z7B2"/>
<dbReference type="GeneID" id="118267186"/>
<keyword evidence="9 12" id="KW-1133">Transmembrane helix</keyword>
<feature type="transmembrane region" description="Helical" evidence="12">
    <location>
        <begin position="132"/>
        <end position="151"/>
    </location>
</feature>
<comment type="function">
    <text evidence="12">Mediates sugar transport across membranes.</text>
</comment>
<dbReference type="GO" id="GO:0000139">
    <property type="term" value="C:Golgi membrane"/>
    <property type="evidence" value="ECO:0007669"/>
    <property type="project" value="UniProtKB-SubCell"/>
</dbReference>
<keyword evidence="5" id="KW-1003">Cell membrane</keyword>
<dbReference type="Proteomes" id="UP000829999">
    <property type="component" value="Chromosome 23"/>
</dbReference>
<feature type="transmembrane region" description="Helical" evidence="12">
    <location>
        <begin position="48"/>
        <end position="69"/>
    </location>
</feature>
<dbReference type="GO" id="GO:0051119">
    <property type="term" value="F:sugar transmembrane transporter activity"/>
    <property type="evidence" value="ECO:0007669"/>
    <property type="project" value="InterPro"/>
</dbReference>
<dbReference type="RefSeq" id="XP_035436907.1">
    <property type="nucleotide sequence ID" value="XM_035581014.2"/>
</dbReference>
<keyword evidence="6 12" id="KW-0762">Sugar transport</keyword>
<evidence type="ECO:0000313" key="15">
    <source>
        <dbReference type="RefSeq" id="XP_035436907.1"/>
    </source>
</evidence>
<evidence type="ECO:0000256" key="5">
    <source>
        <dbReference type="ARBA" id="ARBA00022475"/>
    </source>
</evidence>
<dbReference type="GO" id="GO:0005886">
    <property type="term" value="C:plasma membrane"/>
    <property type="evidence" value="ECO:0007669"/>
    <property type="project" value="UniProtKB-SubCell"/>
</dbReference>
<evidence type="ECO:0000256" key="1">
    <source>
        <dbReference type="ARBA" id="ARBA00004651"/>
    </source>
</evidence>
<reference evidence="15" key="2">
    <citation type="submission" date="2025-04" db="UniProtKB">
        <authorList>
            <consortium name="RefSeq"/>
        </authorList>
    </citation>
    <scope>IDENTIFICATION</scope>
    <source>
        <tissue evidence="15">Whole larval tissue</tissue>
    </source>
</reference>
<evidence type="ECO:0000256" key="7">
    <source>
        <dbReference type="ARBA" id="ARBA00022692"/>
    </source>
</evidence>
<keyword evidence="8" id="KW-0677">Repeat</keyword>
<evidence type="ECO:0000313" key="14">
    <source>
        <dbReference type="Proteomes" id="UP000829999"/>
    </source>
</evidence>
<evidence type="ECO:0000256" key="10">
    <source>
        <dbReference type="ARBA" id="ARBA00023034"/>
    </source>
</evidence>
<feature type="transmembrane region" description="Helical" evidence="12">
    <location>
        <begin position="163"/>
        <end position="184"/>
    </location>
</feature>
<keyword evidence="10" id="KW-0333">Golgi apparatus</keyword>
<feature type="transmembrane region" description="Helical" evidence="12">
    <location>
        <begin position="102"/>
        <end position="120"/>
    </location>
</feature>
<keyword evidence="7 12" id="KW-0812">Transmembrane</keyword>
<dbReference type="Pfam" id="PF03083">
    <property type="entry name" value="MtN3_slv"/>
    <property type="match status" value="2"/>
</dbReference>
<dbReference type="InterPro" id="IPR047664">
    <property type="entry name" value="SWEET"/>
</dbReference>
<evidence type="ECO:0000256" key="6">
    <source>
        <dbReference type="ARBA" id="ARBA00022597"/>
    </source>
</evidence>
<evidence type="ECO:0000256" key="9">
    <source>
        <dbReference type="ARBA" id="ARBA00022989"/>
    </source>
</evidence>
<protein>
    <recommendedName>
        <fullName evidence="12">Sugar transporter SWEET</fullName>
    </recommendedName>
</protein>
<gene>
    <name evidence="15" type="primary">LOC118267186</name>
</gene>
<accession>A0A8K1Z7B2</accession>
<organism evidence="13">
    <name type="scientific">Spodoptera frugiperda</name>
    <name type="common">Fall armyworm</name>
    <dbReference type="NCBI Taxonomy" id="7108"/>
    <lineage>
        <taxon>Eukaryota</taxon>
        <taxon>Metazoa</taxon>
        <taxon>Ecdysozoa</taxon>
        <taxon>Arthropoda</taxon>
        <taxon>Hexapoda</taxon>
        <taxon>Insecta</taxon>
        <taxon>Pterygota</taxon>
        <taxon>Neoptera</taxon>
        <taxon>Endopterygota</taxon>
        <taxon>Lepidoptera</taxon>
        <taxon>Glossata</taxon>
        <taxon>Ditrysia</taxon>
        <taxon>Noctuoidea</taxon>
        <taxon>Noctuidae</taxon>
        <taxon>Amphipyrinae</taxon>
        <taxon>Spodoptera</taxon>
    </lineage>
</organism>
<proteinExistence type="evidence at transcript level"/>
<evidence type="ECO:0000256" key="11">
    <source>
        <dbReference type="ARBA" id="ARBA00023136"/>
    </source>
</evidence>
<dbReference type="FunFam" id="1.20.1280.290:FF:000004">
    <property type="entry name" value="Sugar transporter SWEET"/>
    <property type="match status" value="1"/>
</dbReference>
<evidence type="ECO:0000256" key="8">
    <source>
        <dbReference type="ARBA" id="ARBA00022737"/>
    </source>
</evidence>
<dbReference type="EMBL" id="MZ364350">
    <property type="protein sequence ID" value="UFE16557.1"/>
    <property type="molecule type" value="mRNA"/>
</dbReference>
<evidence type="ECO:0000313" key="13">
    <source>
        <dbReference type="EMBL" id="UFE16557.1"/>
    </source>
</evidence>
<sequence length="229" mass="25531">MLDVLADVLQPYKELVGSIAAIVTVGQMFSGSFICWDIYKQGNTRGIGIMPFLGGVVMSVLNLKFGYILRDDKMIQVNLFGLALNIIYCLVYFNYTQEKMKVWAQLGLAGAFSAGLIAYAEMEDPKLVENRFGTIITAFMFYLIASPLFGLREIIKNKSTEGMPFPIILSGSIVTFMWLLYGIILRNKFLLIQNLVAVVLCGSQLALFVIYPSKPKPSKEKKPKAKKAD</sequence>
<dbReference type="PANTHER" id="PTHR10791:SF5">
    <property type="entry name" value="SUGAR TRANSPORTER SWEET"/>
    <property type="match status" value="1"/>
</dbReference>
<evidence type="ECO:0000256" key="2">
    <source>
        <dbReference type="ARBA" id="ARBA00004653"/>
    </source>
</evidence>
<name>A0A8K1Z7B2_SPOFR</name>
<keyword evidence="14" id="KW-1185">Reference proteome</keyword>
<feature type="transmembrane region" description="Helical" evidence="12">
    <location>
        <begin position="190"/>
        <end position="211"/>
    </location>
</feature>